<protein>
    <recommendedName>
        <fullName evidence="1">RRP12 N-terminal HEAT domain-containing protein</fullName>
    </recommendedName>
</protein>
<organism evidence="2 3">
    <name type="scientific">Ensete ventricosum</name>
    <name type="common">Abyssinian banana</name>
    <name type="synonym">Musa ensete</name>
    <dbReference type="NCBI Taxonomy" id="4639"/>
    <lineage>
        <taxon>Eukaryota</taxon>
        <taxon>Viridiplantae</taxon>
        <taxon>Streptophyta</taxon>
        <taxon>Embryophyta</taxon>
        <taxon>Tracheophyta</taxon>
        <taxon>Spermatophyta</taxon>
        <taxon>Magnoliopsida</taxon>
        <taxon>Liliopsida</taxon>
        <taxon>Zingiberales</taxon>
        <taxon>Musaceae</taxon>
        <taxon>Ensete</taxon>
    </lineage>
</organism>
<dbReference type="Proteomes" id="UP000287651">
    <property type="component" value="Unassembled WGS sequence"/>
</dbReference>
<reference evidence="2 3" key="1">
    <citation type="journal article" date="2014" name="Agronomy (Basel)">
        <title>A Draft Genome Sequence for Ensete ventricosum, the Drought-Tolerant Tree Against Hunger.</title>
        <authorList>
            <person name="Harrison J."/>
            <person name="Moore K.A."/>
            <person name="Paszkiewicz K."/>
            <person name="Jones T."/>
            <person name="Grant M."/>
            <person name="Ambacheew D."/>
            <person name="Muzemil S."/>
            <person name="Studholme D.J."/>
        </authorList>
    </citation>
    <scope>NUCLEOTIDE SEQUENCE [LARGE SCALE GENOMIC DNA]</scope>
</reference>
<gene>
    <name evidence="2" type="ORF">B296_00012482</name>
</gene>
<dbReference type="InterPro" id="IPR057860">
    <property type="entry name" value="HEAT_RRP12_N"/>
</dbReference>
<evidence type="ECO:0000259" key="1">
    <source>
        <dbReference type="Pfam" id="PF25772"/>
    </source>
</evidence>
<proteinExistence type="predicted"/>
<evidence type="ECO:0000313" key="3">
    <source>
        <dbReference type="Proteomes" id="UP000287651"/>
    </source>
</evidence>
<dbReference type="PANTHER" id="PTHR48412:SF1">
    <property type="entry name" value="ARM REPEAT SUPERFAMILY PROTEIN"/>
    <property type="match status" value="1"/>
</dbReference>
<dbReference type="InterPro" id="IPR016024">
    <property type="entry name" value="ARM-type_fold"/>
</dbReference>
<accession>A0A427B869</accession>
<dbReference type="AlphaFoldDB" id="A0A427B869"/>
<dbReference type="PANTHER" id="PTHR48412">
    <property type="entry name" value="ARM REPEAT SUPERFAMILY PROTEIN"/>
    <property type="match status" value="1"/>
</dbReference>
<dbReference type="EMBL" id="AMZH03000263">
    <property type="protein sequence ID" value="RRT84616.1"/>
    <property type="molecule type" value="Genomic_DNA"/>
</dbReference>
<name>A0A427B869_ENSVE</name>
<dbReference type="Pfam" id="PF25772">
    <property type="entry name" value="HEAT_RRP12_N"/>
    <property type="match status" value="1"/>
</dbReference>
<dbReference type="SUPFAM" id="SSF48371">
    <property type="entry name" value="ARM repeat"/>
    <property type="match status" value="1"/>
</dbReference>
<evidence type="ECO:0000313" key="2">
    <source>
        <dbReference type="EMBL" id="RRT84616.1"/>
    </source>
</evidence>
<comment type="caution">
    <text evidence="2">The sequence shown here is derived from an EMBL/GenBank/DDBJ whole genome shotgun (WGS) entry which is preliminary data.</text>
</comment>
<sequence length="220" mass="24110">MLIILKLIAPNLSEKVRMKIISDVYRFLRSASSLLTGHIVGVVDALVEQIESKVLIAESDNIISALTSYISSSEKNTLDTTVSGLKTLSNLLNKLHDVQPTLWIGSLPVIFISVKGYLVADSNPSEAVAEVLKDLINVHIDLKLSMTGASKLCNNDEDVNPETSAIVDLCSVFSNMLNTCKSPTEPMLDVISALFLRLGMFFYQFLPKCASFKFTTADIH</sequence>
<feature type="domain" description="RRP12 N-terminal HEAT" evidence="1">
    <location>
        <begin position="1"/>
        <end position="54"/>
    </location>
</feature>